<dbReference type="InterPro" id="IPR015943">
    <property type="entry name" value="WD40/YVTN_repeat-like_dom_sf"/>
</dbReference>
<dbReference type="InterPro" id="IPR044622">
    <property type="entry name" value="PCN"/>
</dbReference>
<dbReference type="GO" id="GO:0010073">
    <property type="term" value="P:meristem maintenance"/>
    <property type="evidence" value="ECO:0007669"/>
    <property type="project" value="InterPro"/>
</dbReference>
<accession>A0AAV1AHU8</accession>
<dbReference type="InterPro" id="IPR011044">
    <property type="entry name" value="Quino_amine_DH_bsu"/>
</dbReference>
<dbReference type="Proteomes" id="UP001157006">
    <property type="component" value="Chromosome 4"/>
</dbReference>
<name>A0AAV1AHU8_VICFA</name>
<dbReference type="GO" id="GO:0035266">
    <property type="term" value="P:meristem growth"/>
    <property type="evidence" value="ECO:0007669"/>
    <property type="project" value="InterPro"/>
</dbReference>
<gene>
    <name evidence="1" type="ORF">VFH_IV134120</name>
</gene>
<reference evidence="1 2" key="1">
    <citation type="submission" date="2023-01" db="EMBL/GenBank/DDBJ databases">
        <authorList>
            <person name="Kreplak J."/>
        </authorList>
    </citation>
    <scope>NUCLEOTIDE SEQUENCE [LARGE SCALE GENOMIC DNA]</scope>
</reference>
<proteinExistence type="predicted"/>
<dbReference type="Gene3D" id="2.130.10.10">
    <property type="entry name" value="YVTN repeat-like/Quinoprotein amine dehydrogenase"/>
    <property type="match status" value="1"/>
</dbReference>
<sequence length="294" mass="33174">MLISAGDDTKLYAYAVKEFTGFKPHCICPWPQRTPIQVALNTSFNQSPMLLLQSSHWLEVRLLHLKNVRRTGDYAKAESVGRFKIKASHKIICSALANSGMFFLPSREITYCPFNDFFSHDSSWLIVAGLDRRIYVVDANSSELIHTFTPFRESQDNGLSPAEPPITKLCTSSDRQWLAAVNCFGDIYVFNLETLRQHWFISRLGGASVIAAGFPPQNNNVLIVTTSSNQVYAFDVEARQLGEWSVRNTFVLPKRFHEFPGEVIGLSFPPSARVESQRSCFVQTTTTPSPIPFW</sequence>
<organism evidence="1 2">
    <name type="scientific">Vicia faba</name>
    <name type="common">Broad bean</name>
    <name type="synonym">Faba vulgaris</name>
    <dbReference type="NCBI Taxonomy" id="3906"/>
    <lineage>
        <taxon>Eukaryota</taxon>
        <taxon>Viridiplantae</taxon>
        <taxon>Streptophyta</taxon>
        <taxon>Embryophyta</taxon>
        <taxon>Tracheophyta</taxon>
        <taxon>Spermatophyta</taxon>
        <taxon>Magnoliopsida</taxon>
        <taxon>eudicotyledons</taxon>
        <taxon>Gunneridae</taxon>
        <taxon>Pentapetalae</taxon>
        <taxon>rosids</taxon>
        <taxon>fabids</taxon>
        <taxon>Fabales</taxon>
        <taxon>Fabaceae</taxon>
        <taxon>Papilionoideae</taxon>
        <taxon>50 kb inversion clade</taxon>
        <taxon>NPAAA clade</taxon>
        <taxon>Hologalegina</taxon>
        <taxon>IRL clade</taxon>
        <taxon>Fabeae</taxon>
        <taxon>Vicia</taxon>
    </lineage>
</organism>
<protein>
    <submittedName>
        <fullName evidence="1">Uncharacterized protein</fullName>
    </submittedName>
</protein>
<evidence type="ECO:0000313" key="1">
    <source>
        <dbReference type="EMBL" id="CAI8609456.1"/>
    </source>
</evidence>
<dbReference type="SUPFAM" id="SSF50969">
    <property type="entry name" value="YVTN repeat-like/Quinoprotein amine dehydrogenase"/>
    <property type="match status" value="1"/>
</dbReference>
<keyword evidence="2" id="KW-1185">Reference proteome</keyword>
<dbReference type="PANTHER" id="PTHR45086:SF1">
    <property type="entry name" value="WD REPEAT-CONTAINING PROTEIN PCN"/>
    <property type="match status" value="1"/>
</dbReference>
<dbReference type="EMBL" id="OX451739">
    <property type="protein sequence ID" value="CAI8609456.1"/>
    <property type="molecule type" value="Genomic_DNA"/>
</dbReference>
<evidence type="ECO:0000313" key="2">
    <source>
        <dbReference type="Proteomes" id="UP001157006"/>
    </source>
</evidence>
<dbReference type="PANTHER" id="PTHR45086">
    <property type="entry name" value="WD REPEAT-CONTAINING PROTEIN PCN"/>
    <property type="match status" value="1"/>
</dbReference>
<dbReference type="AlphaFoldDB" id="A0AAV1AHU8"/>